<dbReference type="InterPro" id="IPR011989">
    <property type="entry name" value="ARM-like"/>
</dbReference>
<dbReference type="GO" id="GO:0008017">
    <property type="term" value="F:microtubule binding"/>
    <property type="evidence" value="ECO:0000318"/>
    <property type="project" value="GO_Central"/>
</dbReference>
<dbReference type="EMBL" id="DS469512">
    <property type="protein sequence ID" value="EDO48743.1"/>
    <property type="molecule type" value="Genomic_DNA"/>
</dbReference>
<feature type="region of interest" description="Disordered" evidence="4">
    <location>
        <begin position="1059"/>
        <end position="1083"/>
    </location>
</feature>
<dbReference type="GO" id="GO:0005813">
    <property type="term" value="C:centrosome"/>
    <property type="evidence" value="ECO:0000318"/>
    <property type="project" value="GO_Central"/>
</dbReference>
<proteinExistence type="inferred from homology"/>
<comment type="subcellular location">
    <subcellularLocation>
        <location evidence="1">Nucleus</location>
    </subcellularLocation>
</comment>
<evidence type="ECO:0008006" key="9">
    <source>
        <dbReference type="Google" id="ProtNLM"/>
    </source>
</evidence>
<dbReference type="PhylomeDB" id="A7RIM7"/>
<gene>
    <name evidence="7" type="ORF">NEMVEDRAFT_v1g82572</name>
</gene>
<evidence type="ECO:0000256" key="4">
    <source>
        <dbReference type="SAM" id="MobiDB-lite"/>
    </source>
</evidence>
<organism evidence="7 8">
    <name type="scientific">Nematostella vectensis</name>
    <name type="common">Starlet sea anemone</name>
    <dbReference type="NCBI Taxonomy" id="45351"/>
    <lineage>
        <taxon>Eukaryota</taxon>
        <taxon>Metazoa</taxon>
        <taxon>Cnidaria</taxon>
        <taxon>Anthozoa</taxon>
        <taxon>Hexacorallia</taxon>
        <taxon>Actiniaria</taxon>
        <taxon>Edwardsiidae</taxon>
        <taxon>Nematostella</taxon>
    </lineage>
</organism>
<comment type="similarity">
    <text evidence="2">Belongs to the RRP12 family.</text>
</comment>
<name>A7RIM7_NEMVE</name>
<keyword evidence="3" id="KW-0539">Nucleus</keyword>
<dbReference type="OMA" id="PDQMKHR"/>
<feature type="region of interest" description="Disordered" evidence="4">
    <location>
        <begin position="1"/>
        <end position="41"/>
    </location>
</feature>
<dbReference type="GO" id="GO:0005634">
    <property type="term" value="C:nucleus"/>
    <property type="evidence" value="ECO:0007669"/>
    <property type="project" value="UniProtKB-SubCell"/>
</dbReference>
<dbReference type="PANTHER" id="PTHR48287:SF1">
    <property type="entry name" value="ARM REPEAT SUPERFAMILY PROTEIN"/>
    <property type="match status" value="1"/>
</dbReference>
<evidence type="ECO:0000259" key="6">
    <source>
        <dbReference type="Pfam" id="PF25772"/>
    </source>
</evidence>
<feature type="domain" description="RRP12 N-terminal HEAT" evidence="6">
    <location>
        <begin position="95"/>
        <end position="337"/>
    </location>
</feature>
<feature type="region of interest" description="Disordered" evidence="4">
    <location>
        <begin position="1108"/>
        <end position="1152"/>
    </location>
</feature>
<dbReference type="InterPro" id="IPR016024">
    <property type="entry name" value="ARM-type_fold"/>
</dbReference>
<protein>
    <recommendedName>
        <fullName evidence="9">RRP12-like protein</fullName>
    </recommendedName>
</protein>
<dbReference type="InterPro" id="IPR057860">
    <property type="entry name" value="HEAT_RRP12_N"/>
</dbReference>
<dbReference type="FunCoup" id="A7RIM7">
    <property type="interactions" value="443"/>
</dbReference>
<dbReference type="GO" id="GO:0051298">
    <property type="term" value="P:centrosome duplication"/>
    <property type="evidence" value="ECO:0000318"/>
    <property type="project" value="GO_Central"/>
</dbReference>
<dbReference type="GO" id="GO:0000922">
    <property type="term" value="C:spindle pole"/>
    <property type="evidence" value="ECO:0000318"/>
    <property type="project" value="GO_Central"/>
</dbReference>
<dbReference type="PANTHER" id="PTHR48287">
    <property type="entry name" value="ARM REPEAT SUPERFAMILY PROTEIN"/>
    <property type="match status" value="1"/>
</dbReference>
<evidence type="ECO:0000313" key="7">
    <source>
        <dbReference type="EMBL" id="EDO48743.1"/>
    </source>
</evidence>
<evidence type="ECO:0000256" key="2">
    <source>
        <dbReference type="ARBA" id="ARBA00007690"/>
    </source>
</evidence>
<feature type="domain" description="RRP12 HEAT" evidence="5">
    <location>
        <begin position="407"/>
        <end position="680"/>
    </location>
</feature>
<dbReference type="GO" id="GO:0046785">
    <property type="term" value="P:microtubule polymerization"/>
    <property type="evidence" value="ECO:0000318"/>
    <property type="project" value="GO_Central"/>
</dbReference>
<evidence type="ECO:0000256" key="1">
    <source>
        <dbReference type="ARBA" id="ARBA00004123"/>
    </source>
</evidence>
<feature type="compositionally biased region" description="Basic residues" evidence="4">
    <location>
        <begin position="1"/>
        <end position="14"/>
    </location>
</feature>
<dbReference type="InterPro" id="IPR012978">
    <property type="entry name" value="HEAT_RRP12"/>
</dbReference>
<dbReference type="SUPFAM" id="SSF48371">
    <property type="entry name" value="ARM repeat"/>
    <property type="match status" value="1"/>
</dbReference>
<dbReference type="Pfam" id="PF08161">
    <property type="entry name" value="RRP12_HEAT"/>
    <property type="match status" value="1"/>
</dbReference>
<accession>A7RIM7</accession>
<dbReference type="eggNOG" id="KOG1248">
    <property type="taxonomic scope" value="Eukaryota"/>
</dbReference>
<dbReference type="GO" id="GO:0061863">
    <property type="term" value="F:microtubule plus end polymerase"/>
    <property type="evidence" value="ECO:0000318"/>
    <property type="project" value="GO_Central"/>
</dbReference>
<evidence type="ECO:0000259" key="5">
    <source>
        <dbReference type="Pfam" id="PF08161"/>
    </source>
</evidence>
<evidence type="ECO:0000256" key="3">
    <source>
        <dbReference type="ARBA" id="ARBA00023242"/>
    </source>
</evidence>
<dbReference type="GO" id="GO:0000776">
    <property type="term" value="C:kinetochore"/>
    <property type="evidence" value="ECO:0000318"/>
    <property type="project" value="GO_Central"/>
</dbReference>
<dbReference type="Proteomes" id="UP000001593">
    <property type="component" value="Unassembled WGS sequence"/>
</dbReference>
<dbReference type="AlphaFoldDB" id="A7RIM7"/>
<evidence type="ECO:0000313" key="8">
    <source>
        <dbReference type="Proteomes" id="UP000001593"/>
    </source>
</evidence>
<dbReference type="GO" id="GO:0030951">
    <property type="term" value="P:establishment or maintenance of microtubule cytoskeleton polarity"/>
    <property type="evidence" value="ECO:0000318"/>
    <property type="project" value="GO_Central"/>
</dbReference>
<dbReference type="Gene3D" id="1.25.10.10">
    <property type="entry name" value="Leucine-rich Repeat Variant"/>
    <property type="match status" value="2"/>
</dbReference>
<dbReference type="InParanoid" id="A7RIM7"/>
<dbReference type="STRING" id="45351.A7RIM7"/>
<dbReference type="GO" id="GO:0007052">
    <property type="term" value="P:mitotic spindle organization"/>
    <property type="evidence" value="ECO:0000318"/>
    <property type="project" value="GO_Central"/>
</dbReference>
<sequence length="1152" mass="127611">MVRLRKGKGQKWRKGQSCVSNPQTRTHRSNTKRGVITGQKSNTRSNLTMEALARHDEVHESDVELGSDEEKSLKSAGMFSISGLTDCTNPAFESIRRFANTQLASQKEVCAVLAAVTEVIKSQGGSETETEYFAALMTALESAQDQESMTAIAYLLTLIIKRVPESILKTKFSKASQVILSSLAAYAGDGGSSLLKSLLGCLCQLLVIQERAVWSESSTVKIYHGLLSFTIHSKPKVRKSAHEAVHLLLRSPPAGTEFHPAAAVTAKFAIQQIQQHGGSSQAVTTLHIIGLLKEILPCLPVQNVKSVCENLLKLMTLGNVMVTVNSLQTLFKMFEASPSAASLSPELNAQIINALYDYQPSANDIDLSQAWITTMEKAHSNLTRLDSKLCVANLARCFSSLMSYFLSDHKVLAHATAATLKELLHNCLSSALDELMKDLKKPNAGTNTSIHKIIRCLEAGLKYRYQASWGLILQVLNSLFEVAGEAFPNLMSKVLVSLCDLRGTYQFPHIRELDRAVGMAIQKMGPKNVLTAVPLGLGKETDDCNFPRSWLLPILKDNIKDTQLKYFFDEMLPLAADLRAKAVTFTQAGKDLESKVFDTLQLQIWSLLPGFCTRPTDVVQSFKSVARILGVALTERSDLRLIVCQALRILVSKSEKAEEKKELAAYAKNYLPILFNLYSADPKNGDPDKLPVLETVRTYLTITDPKLTSRFFTKAIEKVNSKETISWNSRNCMMDLVIAMVPYVNESNLQTLYNMVVPSLKSQDVTQQKKAYRVLEQMCSSDSQACRAFLSSHLDQLQDKLLNSLASSSSASKAPRLRCLTHIVKHLGAEHKDFITAIIPEVILCTKEVGTKARAAALSLLVANCHALCRCVPGTRAEGLVAYLELVLAGLAGSPHMVSATIISISRLVFEFRGDIPSKVMEQLIESVLVCLKSKTKEVIKSALGFLKVVISVMSREDLAPYARDLASGIVTWNEDNRRRFRYNVKVLFERLIRKFGYQTALKCVPEDHQKLVHNIHKTTQRLKRQKIISRAKNMGADVDDQDTLAPHMESYEALMFGSDDEDDNEAGPKKNAKVQGKGPKTWIREGAEEEPVDFMDANVVQRVVATDPRKGKRKLVNDFETSSDGKLIIPADEEDEDDPKPKRKKSDGIYA</sequence>
<dbReference type="HOGENOM" id="CLU_003753_0_0_1"/>
<reference evidence="7 8" key="1">
    <citation type="journal article" date="2007" name="Science">
        <title>Sea anemone genome reveals ancestral eumetazoan gene repertoire and genomic organization.</title>
        <authorList>
            <person name="Putnam N.H."/>
            <person name="Srivastava M."/>
            <person name="Hellsten U."/>
            <person name="Dirks B."/>
            <person name="Chapman J."/>
            <person name="Salamov A."/>
            <person name="Terry A."/>
            <person name="Shapiro H."/>
            <person name="Lindquist E."/>
            <person name="Kapitonov V.V."/>
            <person name="Jurka J."/>
            <person name="Genikhovich G."/>
            <person name="Grigoriev I.V."/>
            <person name="Lucas S.M."/>
            <person name="Steele R.E."/>
            <person name="Finnerty J.R."/>
            <person name="Technau U."/>
            <person name="Martindale M.Q."/>
            <person name="Rokhsar D.S."/>
        </authorList>
    </citation>
    <scope>NUCLEOTIDE SEQUENCE [LARGE SCALE GENOMIC DNA]</scope>
    <source>
        <strain evidence="8">CH2 X CH6</strain>
    </source>
</reference>
<keyword evidence="8" id="KW-1185">Reference proteome</keyword>
<dbReference type="Pfam" id="PF25772">
    <property type="entry name" value="HEAT_RRP12_N"/>
    <property type="match status" value="1"/>
</dbReference>
<dbReference type="InterPro" id="IPR052087">
    <property type="entry name" value="RRP12"/>
</dbReference>